<protein>
    <submittedName>
        <fullName evidence="1 3">Uncharacterized protein</fullName>
    </submittedName>
</protein>
<reference evidence="1 2" key="2">
    <citation type="submission" date="2018-11" db="EMBL/GenBank/DDBJ databases">
        <authorList>
            <consortium name="Pathogen Informatics"/>
        </authorList>
    </citation>
    <scope>NUCLEOTIDE SEQUENCE [LARGE SCALE GENOMIC DNA]</scope>
</reference>
<evidence type="ECO:0000313" key="2">
    <source>
        <dbReference type="Proteomes" id="UP000271162"/>
    </source>
</evidence>
<proteinExistence type="predicted"/>
<evidence type="ECO:0000313" key="3">
    <source>
        <dbReference type="WBParaSite" id="NBR_0001865601-mRNA-1"/>
    </source>
</evidence>
<name>A0A0N4YN58_NIPBR</name>
<dbReference type="Proteomes" id="UP000271162">
    <property type="component" value="Unassembled WGS sequence"/>
</dbReference>
<accession>A0A0N4YN58</accession>
<organism evidence="3">
    <name type="scientific">Nippostrongylus brasiliensis</name>
    <name type="common">Rat hookworm</name>
    <dbReference type="NCBI Taxonomy" id="27835"/>
    <lineage>
        <taxon>Eukaryota</taxon>
        <taxon>Metazoa</taxon>
        <taxon>Ecdysozoa</taxon>
        <taxon>Nematoda</taxon>
        <taxon>Chromadorea</taxon>
        <taxon>Rhabditida</taxon>
        <taxon>Rhabditina</taxon>
        <taxon>Rhabditomorpha</taxon>
        <taxon>Strongyloidea</taxon>
        <taxon>Heligmosomidae</taxon>
        <taxon>Nippostrongylus</taxon>
    </lineage>
</organism>
<dbReference type="EMBL" id="UYSL01023592">
    <property type="protein sequence ID" value="VDL82382.1"/>
    <property type="molecule type" value="Genomic_DNA"/>
</dbReference>
<reference evidence="3" key="1">
    <citation type="submission" date="2017-02" db="UniProtKB">
        <authorList>
            <consortium name="WormBaseParasite"/>
        </authorList>
    </citation>
    <scope>IDENTIFICATION</scope>
</reference>
<evidence type="ECO:0000313" key="1">
    <source>
        <dbReference type="EMBL" id="VDL82382.1"/>
    </source>
</evidence>
<dbReference type="AlphaFoldDB" id="A0A0N4YN58"/>
<sequence>MRRGALRAANVEPKRKPDKTVQFHFGRRVSGEKVADAAERVTKNGHNSAGTQSSSIPFPGFLGSYKTHKKGC</sequence>
<keyword evidence="2" id="KW-1185">Reference proteome</keyword>
<dbReference type="WBParaSite" id="NBR_0001865601-mRNA-1">
    <property type="protein sequence ID" value="NBR_0001865601-mRNA-1"/>
    <property type="gene ID" value="NBR_0001865601"/>
</dbReference>
<gene>
    <name evidence="1" type="ORF">NBR_LOCUS18657</name>
</gene>